<keyword evidence="1" id="KW-0812">Transmembrane</keyword>
<dbReference type="Proteomes" id="UP000078512">
    <property type="component" value="Unassembled WGS sequence"/>
</dbReference>
<keyword evidence="3" id="KW-1185">Reference proteome</keyword>
<proteinExistence type="predicted"/>
<organism evidence="2 3">
    <name type="scientific">Linnemannia elongata AG-77</name>
    <dbReference type="NCBI Taxonomy" id="1314771"/>
    <lineage>
        <taxon>Eukaryota</taxon>
        <taxon>Fungi</taxon>
        <taxon>Fungi incertae sedis</taxon>
        <taxon>Mucoromycota</taxon>
        <taxon>Mortierellomycotina</taxon>
        <taxon>Mortierellomycetes</taxon>
        <taxon>Mortierellales</taxon>
        <taxon>Mortierellaceae</taxon>
        <taxon>Linnemannia</taxon>
    </lineage>
</organism>
<name>A0A197K0X2_9FUNG</name>
<feature type="transmembrane region" description="Helical" evidence="1">
    <location>
        <begin position="108"/>
        <end position="127"/>
    </location>
</feature>
<dbReference type="EMBL" id="KV442032">
    <property type="protein sequence ID" value="OAQ30858.1"/>
    <property type="molecule type" value="Genomic_DNA"/>
</dbReference>
<keyword evidence="1" id="KW-1133">Transmembrane helix</keyword>
<dbReference type="AlphaFoldDB" id="A0A197K0X2"/>
<evidence type="ECO:0000313" key="3">
    <source>
        <dbReference type="Proteomes" id="UP000078512"/>
    </source>
</evidence>
<protein>
    <submittedName>
        <fullName evidence="2">Uncharacterized protein</fullName>
    </submittedName>
</protein>
<evidence type="ECO:0000256" key="1">
    <source>
        <dbReference type="SAM" id="Phobius"/>
    </source>
</evidence>
<gene>
    <name evidence="2" type="ORF">K457DRAFT_410157</name>
</gene>
<accession>A0A197K0X2</accession>
<sequence length="171" mass="19168">MSSSQDESTLSMFTSIVDSAVSARLSFTRGSVPESIRFLQDVEQMARHLEKWLADHHHVQASAKNKPPCVIATVSALAKHNCSFFFSVFFISLGVDCCTREIISTDVFFAWAVFIFLTITFGCFSHASNHTHTQVTQISFLQLHSDDHGFMRDGSILCVFNNQLAPHKHNL</sequence>
<evidence type="ECO:0000313" key="2">
    <source>
        <dbReference type="EMBL" id="OAQ30858.1"/>
    </source>
</evidence>
<keyword evidence="1" id="KW-0472">Membrane</keyword>
<reference evidence="2 3" key="1">
    <citation type="submission" date="2016-05" db="EMBL/GenBank/DDBJ databases">
        <title>Genome sequencing reveals origins of a unique bacterial endosymbiosis in the earliest lineages of terrestrial Fungi.</title>
        <authorList>
            <consortium name="DOE Joint Genome Institute"/>
            <person name="Uehling J."/>
            <person name="Gryganskyi A."/>
            <person name="Hameed K."/>
            <person name="Tschaplinski T."/>
            <person name="Misztal P."/>
            <person name="Wu S."/>
            <person name="Desiro A."/>
            <person name="Vande Pol N."/>
            <person name="Du Z.-Y."/>
            <person name="Zienkiewicz A."/>
            <person name="Zienkiewicz K."/>
            <person name="Morin E."/>
            <person name="Tisserant E."/>
            <person name="Splivallo R."/>
            <person name="Hainaut M."/>
            <person name="Henrissat B."/>
            <person name="Ohm R."/>
            <person name="Kuo A."/>
            <person name="Yan J."/>
            <person name="Lipzen A."/>
            <person name="Nolan M."/>
            <person name="Labutti K."/>
            <person name="Barry K."/>
            <person name="Goldstein A."/>
            <person name="Labbe J."/>
            <person name="Schadt C."/>
            <person name="Tuskan G."/>
            <person name="Grigoriev I."/>
            <person name="Martin F."/>
            <person name="Vilgalys R."/>
            <person name="Bonito G."/>
        </authorList>
    </citation>
    <scope>NUCLEOTIDE SEQUENCE [LARGE SCALE GENOMIC DNA]</scope>
    <source>
        <strain evidence="2 3">AG-77</strain>
    </source>
</reference>